<accession>A0ABS2DRA0</accession>
<feature type="transmembrane region" description="Helical" evidence="1">
    <location>
        <begin position="102"/>
        <end position="120"/>
    </location>
</feature>
<protein>
    <submittedName>
        <fullName evidence="2">DUF2868 domain-containing protein</fullName>
    </submittedName>
</protein>
<keyword evidence="1" id="KW-0812">Transmembrane</keyword>
<dbReference type="RefSeq" id="WP_205101696.1">
    <property type="nucleotide sequence ID" value="NZ_JACJJC010000002.1"/>
</dbReference>
<dbReference type="Pfam" id="PF11067">
    <property type="entry name" value="DUF2868"/>
    <property type="match status" value="1"/>
</dbReference>
<evidence type="ECO:0000256" key="1">
    <source>
        <dbReference type="SAM" id="Phobius"/>
    </source>
</evidence>
<organism evidence="2 3">
    <name type="scientific">Sutterella massiliensis</name>
    <dbReference type="NCBI Taxonomy" id="1816689"/>
    <lineage>
        <taxon>Bacteria</taxon>
        <taxon>Pseudomonadati</taxon>
        <taxon>Pseudomonadota</taxon>
        <taxon>Betaproteobacteria</taxon>
        <taxon>Burkholderiales</taxon>
        <taxon>Sutterellaceae</taxon>
        <taxon>Sutterella</taxon>
    </lineage>
</organism>
<gene>
    <name evidence="2" type="ORF">H6A60_01860</name>
</gene>
<evidence type="ECO:0000313" key="3">
    <source>
        <dbReference type="Proteomes" id="UP000715095"/>
    </source>
</evidence>
<keyword evidence="3" id="KW-1185">Reference proteome</keyword>
<feature type="transmembrane region" description="Helical" evidence="1">
    <location>
        <begin position="132"/>
        <end position="153"/>
    </location>
</feature>
<dbReference type="Proteomes" id="UP000715095">
    <property type="component" value="Unassembled WGS sequence"/>
</dbReference>
<keyword evidence="1" id="KW-0472">Membrane</keyword>
<feature type="transmembrane region" description="Helical" evidence="1">
    <location>
        <begin position="299"/>
        <end position="324"/>
    </location>
</feature>
<dbReference type="InterPro" id="IPR021296">
    <property type="entry name" value="DUF2868"/>
</dbReference>
<sequence length="499" mass="54130">MTSLLKPDFVRMPLDEAHRVLVAKTLETSADEEAWPIDAARRETLAAARELGEKPTAARFLSVRAERVRERFAQADAQASGKALRTCEEAQLKRFPIPKLRSGTLTLLLAVLAYLAGTAADRWTSDGRIVNLLAAPFLGILLWNLMIYALLVVRSALRPFASKKSADAERTSGARSLLEAIIRKTAGLKLTRERRTFVAQMLVLLEPQICAMAARALHLAAAAFAAGILASIAVRGVGTAYLVGWESTWFANDPGRVAQILEAIYGWLPAALAPLPALTPESVAAMNLTAGGAQNASPWLIALMSLLLIVVIVPRLLLAGFLSWRIAAARRSVRLALDDDYYDALFEALVPARREVVLYADASLGLGGTGRPQQDADLDLLFERLRGSKAPAVLREGLRSARVERFSIWEDDPAERFGKLAGMPACLWLDAAATPETEVHGEALRRLAQACAPDKAILLLDLSSLAQRFGPTADNVGMRRALWTRFAESFGVDVVVLGI</sequence>
<keyword evidence="1" id="KW-1133">Transmembrane helix</keyword>
<feature type="transmembrane region" description="Helical" evidence="1">
    <location>
        <begin position="223"/>
        <end position="245"/>
    </location>
</feature>
<name>A0ABS2DRA0_9BURK</name>
<dbReference type="EMBL" id="JACJJC010000002">
    <property type="protein sequence ID" value="MBM6703253.1"/>
    <property type="molecule type" value="Genomic_DNA"/>
</dbReference>
<proteinExistence type="predicted"/>
<evidence type="ECO:0000313" key="2">
    <source>
        <dbReference type="EMBL" id="MBM6703253.1"/>
    </source>
</evidence>
<comment type="caution">
    <text evidence="2">The sequence shown here is derived from an EMBL/GenBank/DDBJ whole genome shotgun (WGS) entry which is preliminary data.</text>
</comment>
<reference evidence="2 3" key="1">
    <citation type="journal article" date="2021" name="Sci. Rep.">
        <title>The distribution of antibiotic resistance genes in chicken gut microbiota commensals.</title>
        <authorList>
            <person name="Juricova H."/>
            <person name="Matiasovicova J."/>
            <person name="Kubasova T."/>
            <person name="Cejkova D."/>
            <person name="Rychlik I."/>
        </authorList>
    </citation>
    <scope>NUCLEOTIDE SEQUENCE [LARGE SCALE GENOMIC DNA]</scope>
    <source>
        <strain evidence="2 3">An829</strain>
    </source>
</reference>